<feature type="binding site" evidence="1">
    <location>
        <position position="102"/>
    </location>
    <ligand>
        <name>ATP</name>
        <dbReference type="ChEBI" id="CHEBI:30616"/>
    </ligand>
</feature>
<keyword evidence="1" id="KW-0067">ATP-binding</keyword>
<organism evidence="4 5">
    <name type="scientific">Thalassobacillus devorans</name>
    <dbReference type="NCBI Taxonomy" id="279813"/>
    <lineage>
        <taxon>Bacteria</taxon>
        <taxon>Bacillati</taxon>
        <taxon>Bacillota</taxon>
        <taxon>Bacilli</taxon>
        <taxon>Bacillales</taxon>
        <taxon>Bacillaceae</taxon>
        <taxon>Thalassobacillus</taxon>
    </lineage>
</organism>
<comment type="caution">
    <text evidence="1">Lacks conserved residue(s) required for the propagation of feature annotation.</text>
</comment>
<dbReference type="SUPFAM" id="SSF56042">
    <property type="entry name" value="PurM C-terminal domain-like"/>
    <property type="match status" value="1"/>
</dbReference>
<dbReference type="Gene3D" id="3.90.650.10">
    <property type="entry name" value="PurM-like C-terminal domain"/>
    <property type="match status" value="1"/>
</dbReference>
<feature type="binding site" evidence="1">
    <location>
        <position position="320"/>
    </location>
    <ligand>
        <name>substrate</name>
    </ligand>
</feature>
<sequence>MDEFSFIDSIKQDVYFQPSVLKGIGDDAAVFRANNQDIITAVDTLVEDVHFSRDTMAPFDVGYRALAVNISDLAAMGAAPAFYMVSIVIPEDWSVEEIDEIYSGMKELAKQYRMDLIGGDTVSGKELVVSVSVFGLVPPDKSRYRSLAKPGDVLFVTGTLGDAQAGLEYLLGKHHFDEAVADYFISRHRQPDPRVAFALQLQSLKRVALNDISDGIASESNEIAAASGVDLHIKYEDLPRVEYMNGLEKEVCKPWMLSGGEDFELLGAVPEKDWEAVQQAAEASSTRVTKIGSVSEKKATEPVVFLYEENEKSRLTKSGYTHLRQDR</sequence>
<comment type="miscellaneous">
    <text evidence="1">Reaction mechanism of ThiL seems to utilize a direct, inline transfer of the gamma-phosphate of ATP to TMP rather than a phosphorylated enzyme intermediate.</text>
</comment>
<dbReference type="HAMAP" id="MF_02128">
    <property type="entry name" value="TMP_kinase"/>
    <property type="match status" value="1"/>
</dbReference>
<dbReference type="InterPro" id="IPR010918">
    <property type="entry name" value="PurM-like_C_dom"/>
</dbReference>
<feature type="binding site" evidence="1">
    <location>
        <position position="211"/>
    </location>
    <ligand>
        <name>Mg(2+)</name>
        <dbReference type="ChEBI" id="CHEBI:18420"/>
        <label>3</label>
    </ligand>
</feature>
<feature type="binding site" evidence="1">
    <location>
        <position position="43"/>
    </location>
    <ligand>
        <name>Mg(2+)</name>
        <dbReference type="ChEBI" id="CHEBI:18420"/>
        <label>1</label>
    </ligand>
</feature>
<feature type="binding site" evidence="1">
    <location>
        <position position="120"/>
    </location>
    <ligand>
        <name>Mg(2+)</name>
        <dbReference type="ChEBI" id="CHEBI:18420"/>
        <label>1</label>
    </ligand>
</feature>
<dbReference type="InterPro" id="IPR036676">
    <property type="entry name" value="PurM-like_C_sf"/>
</dbReference>
<keyword evidence="1" id="KW-0479">Metal-binding</keyword>
<feature type="domain" description="PurM-like C-terminal" evidence="3">
    <location>
        <begin position="149"/>
        <end position="301"/>
    </location>
</feature>
<feature type="binding site" evidence="1">
    <location>
        <position position="72"/>
    </location>
    <ligand>
        <name>Mg(2+)</name>
        <dbReference type="ChEBI" id="CHEBI:18420"/>
        <label>4</label>
    </ligand>
</feature>
<dbReference type="EC" id="2.7.4.16" evidence="1"/>
<evidence type="ECO:0000259" key="3">
    <source>
        <dbReference type="Pfam" id="PF02769"/>
    </source>
</evidence>
<feature type="binding site" evidence="1">
    <location>
        <position position="50"/>
    </location>
    <ligand>
        <name>substrate</name>
    </ligand>
</feature>
<dbReference type="RefSeq" id="WP_062440568.1">
    <property type="nucleotide sequence ID" value="NZ_BMCJ01000006.1"/>
</dbReference>
<dbReference type="Proteomes" id="UP000619534">
    <property type="component" value="Unassembled WGS sequence"/>
</dbReference>
<feature type="binding site" evidence="1">
    <location>
        <position position="72"/>
    </location>
    <ligand>
        <name>Mg(2+)</name>
        <dbReference type="ChEBI" id="CHEBI:18420"/>
        <label>3</label>
    </ligand>
</feature>
<feature type="binding site" evidence="1">
    <location>
        <position position="27"/>
    </location>
    <ligand>
        <name>Mg(2+)</name>
        <dbReference type="ChEBI" id="CHEBI:18420"/>
        <label>3</label>
    </ligand>
</feature>
<feature type="binding site" evidence="1">
    <location>
        <position position="145"/>
    </location>
    <ligand>
        <name>ATP</name>
        <dbReference type="ChEBI" id="CHEBI:30616"/>
    </ligand>
</feature>
<comment type="catalytic activity">
    <reaction evidence="1">
        <text>thiamine phosphate + ATP = thiamine diphosphate + ADP</text>
        <dbReference type="Rhea" id="RHEA:15913"/>
        <dbReference type="ChEBI" id="CHEBI:30616"/>
        <dbReference type="ChEBI" id="CHEBI:37575"/>
        <dbReference type="ChEBI" id="CHEBI:58937"/>
        <dbReference type="ChEBI" id="CHEBI:456216"/>
        <dbReference type="EC" id="2.7.4.16"/>
    </reaction>
</comment>
<dbReference type="EMBL" id="BMCJ01000006">
    <property type="protein sequence ID" value="GGC97248.1"/>
    <property type="molecule type" value="Genomic_DNA"/>
</dbReference>
<protein>
    <recommendedName>
        <fullName evidence="1">Thiamine-monophosphate kinase</fullName>
        <shortName evidence="1">TMP kinase</shortName>
        <shortName evidence="1">Thiamine-phosphate kinase</shortName>
        <ecNumber evidence="1">2.7.4.16</ecNumber>
    </recommendedName>
</protein>
<keyword evidence="1" id="KW-0547">Nucleotide-binding</keyword>
<dbReference type="PANTHER" id="PTHR30270">
    <property type="entry name" value="THIAMINE-MONOPHOSPHATE KINASE"/>
    <property type="match status" value="1"/>
</dbReference>
<feature type="binding site" evidence="1">
    <location>
        <position position="214"/>
    </location>
    <ligand>
        <name>Mg(2+)</name>
        <dbReference type="ChEBI" id="CHEBI:18420"/>
        <label>5</label>
    </ligand>
</feature>
<comment type="caution">
    <text evidence="4">The sequence shown here is derived from an EMBL/GenBank/DDBJ whole genome shotgun (WGS) entry which is preliminary data.</text>
</comment>
<dbReference type="InterPro" id="IPR006283">
    <property type="entry name" value="ThiL-like"/>
</dbReference>
<evidence type="ECO:0000259" key="2">
    <source>
        <dbReference type="Pfam" id="PF00586"/>
    </source>
</evidence>
<evidence type="ECO:0000313" key="5">
    <source>
        <dbReference type="Proteomes" id="UP000619534"/>
    </source>
</evidence>
<gene>
    <name evidence="1 4" type="primary">thiL</name>
    <name evidence="4" type="ORF">GCM10007216_30040</name>
</gene>
<feature type="binding site" evidence="1">
    <location>
        <position position="43"/>
    </location>
    <ligand>
        <name>Mg(2+)</name>
        <dbReference type="ChEBI" id="CHEBI:18420"/>
        <label>2</label>
    </ligand>
</feature>
<feature type="binding site" evidence="1">
    <location>
        <position position="213"/>
    </location>
    <ligand>
        <name>ATP</name>
        <dbReference type="ChEBI" id="CHEBI:30616"/>
    </ligand>
</feature>
<accession>A0ABQ1PH32</accession>
<reference evidence="5" key="1">
    <citation type="journal article" date="2019" name="Int. J. Syst. Evol. Microbiol.">
        <title>The Global Catalogue of Microorganisms (GCM) 10K type strain sequencing project: providing services to taxonomists for standard genome sequencing and annotation.</title>
        <authorList>
            <consortium name="The Broad Institute Genomics Platform"/>
            <consortium name="The Broad Institute Genome Sequencing Center for Infectious Disease"/>
            <person name="Wu L."/>
            <person name="Ma J."/>
        </authorList>
    </citation>
    <scope>NUCLEOTIDE SEQUENCE [LARGE SCALE GENOMIC DNA]</scope>
    <source>
        <strain evidence="5">CCM 7282</strain>
    </source>
</reference>
<dbReference type="Gene3D" id="3.30.1330.10">
    <property type="entry name" value="PurM-like, N-terminal domain"/>
    <property type="match status" value="1"/>
</dbReference>
<keyword evidence="1" id="KW-0808">Transferase</keyword>
<dbReference type="InterPro" id="IPR036921">
    <property type="entry name" value="PurM-like_N_sf"/>
</dbReference>
<evidence type="ECO:0000313" key="4">
    <source>
        <dbReference type="EMBL" id="GGC97248.1"/>
    </source>
</evidence>
<dbReference type="CDD" id="cd02194">
    <property type="entry name" value="ThiL"/>
    <property type="match status" value="1"/>
</dbReference>
<dbReference type="PIRSF" id="PIRSF005303">
    <property type="entry name" value="Thiam_monoph_kin"/>
    <property type="match status" value="1"/>
</dbReference>
<feature type="binding site" evidence="1">
    <location>
        <position position="72"/>
    </location>
    <ligand>
        <name>Mg(2+)</name>
        <dbReference type="ChEBI" id="CHEBI:18420"/>
        <label>2</label>
    </ligand>
</feature>
<dbReference type="InterPro" id="IPR016188">
    <property type="entry name" value="PurM-like_N"/>
</dbReference>
<name>A0ABQ1PH32_9BACI</name>
<dbReference type="Pfam" id="PF00586">
    <property type="entry name" value="AIRS"/>
    <property type="match status" value="1"/>
</dbReference>
<evidence type="ECO:0000256" key="1">
    <source>
        <dbReference type="HAMAP-Rule" id="MF_02128"/>
    </source>
</evidence>
<dbReference type="Pfam" id="PF02769">
    <property type="entry name" value="AIRS_C"/>
    <property type="match status" value="1"/>
</dbReference>
<comment type="function">
    <text evidence="1">Catalyzes the ATP-dependent phosphorylation of thiamine-monophosphate (TMP) to form thiamine-pyrophosphate (TPP), the active form of vitamin B1.</text>
</comment>
<dbReference type="PANTHER" id="PTHR30270:SF0">
    <property type="entry name" value="THIAMINE-MONOPHOSPHATE KINASE"/>
    <property type="match status" value="1"/>
</dbReference>
<keyword evidence="1 4" id="KW-0418">Kinase</keyword>
<keyword evidence="1" id="KW-0460">Magnesium</keyword>
<comment type="similarity">
    <text evidence="1">Belongs to the thiamine-monophosphate kinase family.</text>
</comment>
<dbReference type="SUPFAM" id="SSF55326">
    <property type="entry name" value="PurM N-terminal domain-like"/>
    <property type="match status" value="1"/>
</dbReference>
<feature type="binding site" evidence="1">
    <location>
        <begin position="119"/>
        <end position="120"/>
    </location>
    <ligand>
        <name>ATP</name>
        <dbReference type="ChEBI" id="CHEBI:30616"/>
    </ligand>
</feature>
<feature type="domain" description="PurM-like N-terminal" evidence="2">
    <location>
        <begin position="25"/>
        <end position="137"/>
    </location>
</feature>
<feature type="binding site" evidence="1">
    <location>
        <position position="27"/>
    </location>
    <ligand>
        <name>Mg(2+)</name>
        <dbReference type="ChEBI" id="CHEBI:18420"/>
        <label>4</label>
    </ligand>
</feature>
<keyword evidence="1" id="KW-0784">Thiamine biosynthesis</keyword>
<dbReference type="NCBIfam" id="TIGR01379">
    <property type="entry name" value="thiL"/>
    <property type="match status" value="1"/>
</dbReference>
<keyword evidence="5" id="KW-1185">Reference proteome</keyword>
<feature type="binding site" evidence="1">
    <location>
        <position position="261"/>
    </location>
    <ligand>
        <name>substrate</name>
    </ligand>
</feature>
<proteinExistence type="inferred from homology"/>
<comment type="pathway">
    <text evidence="1">Cofactor biosynthesis; thiamine diphosphate biosynthesis; thiamine diphosphate from thiamine phosphate: step 1/1.</text>
</comment>
<dbReference type="GO" id="GO:0016301">
    <property type="term" value="F:kinase activity"/>
    <property type="evidence" value="ECO:0007669"/>
    <property type="project" value="UniProtKB-KW"/>
</dbReference>